<feature type="coiled-coil region" evidence="1">
    <location>
        <begin position="522"/>
        <end position="581"/>
    </location>
</feature>
<feature type="region of interest" description="Disordered" evidence="2">
    <location>
        <begin position="33"/>
        <end position="234"/>
    </location>
</feature>
<dbReference type="Proteomes" id="UP001231189">
    <property type="component" value="Unassembled WGS sequence"/>
</dbReference>
<protein>
    <submittedName>
        <fullName evidence="3">Uncharacterized protein</fullName>
    </submittedName>
</protein>
<name>A0AAD8R5F5_LOLMU</name>
<evidence type="ECO:0000313" key="4">
    <source>
        <dbReference type="Proteomes" id="UP001231189"/>
    </source>
</evidence>
<gene>
    <name evidence="3" type="ORF">QYE76_019281</name>
</gene>
<keyword evidence="1" id="KW-0175">Coiled coil</keyword>
<reference evidence="3" key="1">
    <citation type="submission" date="2023-07" db="EMBL/GenBank/DDBJ databases">
        <title>A chromosome-level genome assembly of Lolium multiflorum.</title>
        <authorList>
            <person name="Chen Y."/>
            <person name="Copetti D."/>
            <person name="Kolliker R."/>
            <person name="Studer B."/>
        </authorList>
    </citation>
    <scope>NUCLEOTIDE SEQUENCE</scope>
    <source>
        <strain evidence="3">02402/16</strain>
        <tissue evidence="3">Leaf</tissue>
    </source>
</reference>
<feature type="compositionally biased region" description="Basic and acidic residues" evidence="2">
    <location>
        <begin position="33"/>
        <end position="50"/>
    </location>
</feature>
<feature type="coiled-coil region" evidence="1">
    <location>
        <begin position="253"/>
        <end position="325"/>
    </location>
</feature>
<keyword evidence="4" id="KW-1185">Reference proteome</keyword>
<accession>A0AAD8R5F5</accession>
<evidence type="ECO:0000313" key="3">
    <source>
        <dbReference type="EMBL" id="KAK1613764.1"/>
    </source>
</evidence>
<dbReference type="EMBL" id="JAUUTY010000006">
    <property type="protein sequence ID" value="KAK1613764.1"/>
    <property type="molecule type" value="Genomic_DNA"/>
</dbReference>
<evidence type="ECO:0000256" key="2">
    <source>
        <dbReference type="SAM" id="MobiDB-lite"/>
    </source>
</evidence>
<evidence type="ECO:0000256" key="1">
    <source>
        <dbReference type="SAM" id="Coils"/>
    </source>
</evidence>
<proteinExistence type="predicted"/>
<sequence>MAAEDLEWERSKISNQDINTLKRLGLMTKEDAIRFPSEESYPKPPMEYRNHPTMASLPPLPEDGEVEERAVVDDVNQETPSFVNEPADSRKSAGSTEKDAASEDTTSAQSPPPAVSPKSKRKRSNAEDSGTSKPEETAPAPRKAAYDPYIESIISSDDEETPTLDVAARTSTSHTLVISEKPVEGEESSPPQQNVDTSTPSSPRAPSPKRARVEKIVDPAPQLGSSSPPLLDDPMIKDLLRIGSQFIGYREYANRAEEKLAEANERADALAQKLEQSEAARKKAELAASKAKVEADEAKAKAAGVEELQKKLEDATAALDEHKAAQASRDEGILKRLKSQSRPQTNQDFDLDNPVNDPLLDALSLLEFHGREIREGVANANAGLSALFPYFFPKKEEPATFLNLAKMFNTSEDLGLKVRQENMKVAVESTVALVADSQQSLDWMKVGDTEQIEQSRWRSLIKAAKPNTKKILAYLGIKPASTPSSSRPELIFDNYTPSSAPSNVSPSSSHARRAFVDTAPVDDTLSQELDELRQQLQHAKKQTLVMMEQSRKSSEAEKVALQQAREAVAAKEIAASEAEKATTRENFMLELMNEASADMSGAFTDAAAEEERVNARTTLLVNLSLDHGSLFWATPERTRQIVRFQDRASQTRDFLDFCTKSLSMVYNSMFPRNVQPKTLPELMERFKDARRIHDFVKAQLVAGARFALIMLQICHSKLDLTQVVEKVHQKVKRRRVGVDRINTKVTPIAEEMIEDLLRMDADFFADGHYADFLGAAPEENRITLDDILNQD</sequence>
<feature type="compositionally biased region" description="Basic and acidic residues" evidence="2">
    <location>
        <begin position="87"/>
        <end position="101"/>
    </location>
</feature>
<comment type="caution">
    <text evidence="3">The sequence shown here is derived from an EMBL/GenBank/DDBJ whole genome shotgun (WGS) entry which is preliminary data.</text>
</comment>
<organism evidence="3 4">
    <name type="scientific">Lolium multiflorum</name>
    <name type="common">Italian ryegrass</name>
    <name type="synonym">Lolium perenne subsp. multiflorum</name>
    <dbReference type="NCBI Taxonomy" id="4521"/>
    <lineage>
        <taxon>Eukaryota</taxon>
        <taxon>Viridiplantae</taxon>
        <taxon>Streptophyta</taxon>
        <taxon>Embryophyta</taxon>
        <taxon>Tracheophyta</taxon>
        <taxon>Spermatophyta</taxon>
        <taxon>Magnoliopsida</taxon>
        <taxon>Liliopsida</taxon>
        <taxon>Poales</taxon>
        <taxon>Poaceae</taxon>
        <taxon>BOP clade</taxon>
        <taxon>Pooideae</taxon>
        <taxon>Poodae</taxon>
        <taxon>Poeae</taxon>
        <taxon>Poeae Chloroplast Group 2 (Poeae type)</taxon>
        <taxon>Loliodinae</taxon>
        <taxon>Loliinae</taxon>
        <taxon>Lolium</taxon>
    </lineage>
</organism>
<dbReference type="AlphaFoldDB" id="A0AAD8R5F5"/>